<proteinExistence type="predicted"/>
<feature type="transmembrane region" description="Helical" evidence="1">
    <location>
        <begin position="113"/>
        <end position="130"/>
    </location>
</feature>
<feature type="transmembrane region" description="Helical" evidence="1">
    <location>
        <begin position="34"/>
        <end position="53"/>
    </location>
</feature>
<feature type="transmembrane region" description="Helical" evidence="1">
    <location>
        <begin position="73"/>
        <end position="92"/>
    </location>
</feature>
<dbReference type="EMBL" id="CP019336">
    <property type="protein sequence ID" value="AUC20780.1"/>
    <property type="molecule type" value="Genomic_DNA"/>
</dbReference>
<reference evidence="2 3" key="1">
    <citation type="submission" date="2017-02" db="EMBL/GenBank/DDBJ databases">
        <title>Trade-off between light-utilization and light-protection in marine flavobacteria.</title>
        <authorList>
            <person name="Kumagai Y."/>
            <person name="Yoshizawa S."/>
            <person name="Kogure K."/>
            <person name="Iwasaki W."/>
        </authorList>
    </citation>
    <scope>NUCLEOTIDE SEQUENCE [LARGE SCALE GENOMIC DNA]</scope>
    <source>
        <strain evidence="2 3">KCTC 23670</strain>
    </source>
</reference>
<keyword evidence="1" id="KW-0472">Membrane</keyword>
<keyword evidence="1" id="KW-0812">Transmembrane</keyword>
<accession>A0ABN5F297</accession>
<name>A0ABN5F297_9FLAO</name>
<keyword evidence="3" id="KW-1185">Reference proteome</keyword>
<feature type="transmembrane region" description="Helical" evidence="1">
    <location>
        <begin position="162"/>
        <end position="184"/>
    </location>
</feature>
<evidence type="ECO:0000313" key="2">
    <source>
        <dbReference type="EMBL" id="AUC20780.1"/>
    </source>
</evidence>
<gene>
    <name evidence="2" type="ORF">BTO15_01020</name>
</gene>
<keyword evidence="1" id="KW-1133">Transmembrane helix</keyword>
<organism evidence="2 3">
    <name type="scientific">Polaribacter sejongensis</name>
    <dbReference type="NCBI Taxonomy" id="985043"/>
    <lineage>
        <taxon>Bacteria</taxon>
        <taxon>Pseudomonadati</taxon>
        <taxon>Bacteroidota</taxon>
        <taxon>Flavobacteriia</taxon>
        <taxon>Flavobacteriales</taxon>
        <taxon>Flavobacteriaceae</taxon>
    </lineage>
</organism>
<evidence type="ECO:0000313" key="3">
    <source>
        <dbReference type="Proteomes" id="UP000232721"/>
    </source>
</evidence>
<evidence type="ECO:0008006" key="4">
    <source>
        <dbReference type="Google" id="ProtNLM"/>
    </source>
</evidence>
<sequence length="204" mass="22989">MYSSAGFIVVYSRKLKNNSYMNDNYQINFSLKGFTSILIGAYFFIAGFFIETIVKSSLAEETSLDLSSKTTEILIITAVLLVFLFSTLTLFFNGKRNAKKLQHQLWNDKSKVALKKYILAFVVIFTSLVILINLGFITYLTPTFLILYGLLLFIFKNKDRKNLLILSGLSLLLAVMCFLIPSYWASSISILGIAHVAYGVVVKN</sequence>
<dbReference type="Proteomes" id="UP000232721">
    <property type="component" value="Chromosome"/>
</dbReference>
<protein>
    <recommendedName>
        <fullName evidence="4">Tripartite tricarboxylate transporter TctB family protein</fullName>
    </recommendedName>
</protein>
<evidence type="ECO:0000256" key="1">
    <source>
        <dbReference type="SAM" id="Phobius"/>
    </source>
</evidence>
<feature type="transmembrane region" description="Helical" evidence="1">
    <location>
        <begin position="136"/>
        <end position="155"/>
    </location>
</feature>